<reference evidence="2" key="1">
    <citation type="journal article" date="2014" name="Int. J. Syst. Evol. Microbiol.">
        <title>Complete genome sequence of Corynebacterium casei LMG S-19264T (=DSM 44701T), isolated from a smear-ripened cheese.</title>
        <authorList>
            <consortium name="US DOE Joint Genome Institute (JGI-PGF)"/>
            <person name="Walter F."/>
            <person name="Albersmeier A."/>
            <person name="Kalinowski J."/>
            <person name="Ruckert C."/>
        </authorList>
    </citation>
    <scope>NUCLEOTIDE SEQUENCE</scope>
    <source>
        <strain evidence="2">KCTC 23077</strain>
    </source>
</reference>
<evidence type="ECO:0000256" key="1">
    <source>
        <dbReference type="SAM" id="SignalP"/>
    </source>
</evidence>
<feature type="signal peptide" evidence="1">
    <location>
        <begin position="1"/>
        <end position="25"/>
    </location>
</feature>
<comment type="caution">
    <text evidence="2">The sequence shown here is derived from an EMBL/GenBank/DDBJ whole genome shotgun (WGS) entry which is preliminary data.</text>
</comment>
<proteinExistence type="predicted"/>
<dbReference type="AlphaFoldDB" id="A0A918W4L3"/>
<name>A0A918W4L3_9GAMM</name>
<dbReference type="EMBL" id="BMYD01000001">
    <property type="protein sequence ID" value="GHA68312.1"/>
    <property type="molecule type" value="Genomic_DNA"/>
</dbReference>
<reference evidence="2" key="2">
    <citation type="submission" date="2020-09" db="EMBL/GenBank/DDBJ databases">
        <authorList>
            <person name="Sun Q."/>
            <person name="Kim S."/>
        </authorList>
    </citation>
    <scope>NUCLEOTIDE SEQUENCE</scope>
    <source>
        <strain evidence="2">KCTC 23077</strain>
    </source>
</reference>
<keyword evidence="1" id="KW-0732">Signal</keyword>
<keyword evidence="3" id="KW-1185">Reference proteome</keyword>
<dbReference type="Proteomes" id="UP000646426">
    <property type="component" value="Unassembled WGS sequence"/>
</dbReference>
<evidence type="ECO:0000313" key="2">
    <source>
        <dbReference type="EMBL" id="GHA68312.1"/>
    </source>
</evidence>
<feature type="chain" id="PRO_5037364231" evidence="1">
    <location>
        <begin position="26"/>
        <end position="137"/>
    </location>
</feature>
<gene>
    <name evidence="2" type="ORF">GCM10007067_00150</name>
</gene>
<protein>
    <submittedName>
        <fullName evidence="2">Membrane protein</fullName>
    </submittedName>
</protein>
<evidence type="ECO:0000313" key="3">
    <source>
        <dbReference type="Proteomes" id="UP000646426"/>
    </source>
</evidence>
<sequence length="137" mass="14175">MHGTQPMRTAVAGAIALSALGCVPAAVSSGGADGAAAASETIPLRLTARGTEPFWAVEVDAGRLVWRTPEQPEGVSAPAQRHVEGGRVRYVSSGAAAFELGVTPGQCSDGMSDLAYPYTATWTHDGRTWHGCALPRE</sequence>
<organism evidence="2 3">
    <name type="scientific">Cognatilysobacter bugurensis</name>
    <dbReference type="NCBI Taxonomy" id="543356"/>
    <lineage>
        <taxon>Bacteria</taxon>
        <taxon>Pseudomonadati</taxon>
        <taxon>Pseudomonadota</taxon>
        <taxon>Gammaproteobacteria</taxon>
        <taxon>Lysobacterales</taxon>
        <taxon>Lysobacteraceae</taxon>
        <taxon>Cognatilysobacter</taxon>
    </lineage>
</organism>
<accession>A0A918W4L3</accession>